<keyword evidence="4" id="KW-0238">DNA-binding</keyword>
<dbReference type="GO" id="GO:0006310">
    <property type="term" value="P:DNA recombination"/>
    <property type="evidence" value="ECO:0007669"/>
    <property type="project" value="UniProtKB-KW"/>
</dbReference>
<evidence type="ECO:0000256" key="5">
    <source>
        <dbReference type="ARBA" id="ARBA00023172"/>
    </source>
</evidence>
<dbReference type="OrthoDB" id="29106at10239"/>
<evidence type="ECO:0000256" key="3">
    <source>
        <dbReference type="ARBA" id="ARBA00022842"/>
    </source>
</evidence>
<dbReference type="GO" id="GO:0003677">
    <property type="term" value="F:DNA binding"/>
    <property type="evidence" value="ECO:0007669"/>
    <property type="project" value="UniProtKB-KW"/>
</dbReference>
<dbReference type="Proteomes" id="UP000224134">
    <property type="component" value="Segment"/>
</dbReference>
<protein>
    <submittedName>
        <fullName evidence="7">Crossover junction endodeoxyribonuclease</fullName>
    </submittedName>
</protein>
<dbReference type="Pfam" id="PF02075">
    <property type="entry name" value="RuvC"/>
    <property type="match status" value="1"/>
</dbReference>
<evidence type="ECO:0000256" key="1">
    <source>
        <dbReference type="ARBA" id="ARBA00009518"/>
    </source>
</evidence>
<dbReference type="InterPro" id="IPR002176">
    <property type="entry name" value="X-over_junc_endoDNase_RuvC"/>
</dbReference>
<dbReference type="Gene3D" id="3.30.420.10">
    <property type="entry name" value="Ribonuclease H-like superfamily/Ribonuclease H"/>
    <property type="match status" value="1"/>
</dbReference>
<dbReference type="InterPro" id="IPR036397">
    <property type="entry name" value="RNaseH_sf"/>
</dbReference>
<evidence type="ECO:0000313" key="8">
    <source>
        <dbReference type="Proteomes" id="UP000224134"/>
    </source>
</evidence>
<evidence type="ECO:0000256" key="2">
    <source>
        <dbReference type="ARBA" id="ARBA00022763"/>
    </source>
</evidence>
<keyword evidence="3" id="KW-0460">Magnesium</keyword>
<evidence type="ECO:0000256" key="6">
    <source>
        <dbReference type="ARBA" id="ARBA00023204"/>
    </source>
</evidence>
<keyword evidence="5" id="KW-0233">DNA recombination</keyword>
<dbReference type="GeneID" id="40070764"/>
<proteinExistence type="inferred from homology"/>
<accession>A0A142F1R3</accession>
<keyword evidence="2" id="KW-0227">DNA damage</keyword>
<evidence type="ECO:0000313" key="7">
    <source>
        <dbReference type="EMBL" id="AMQ66720.1"/>
    </source>
</evidence>
<name>A0A142F1R3_9CAUD</name>
<keyword evidence="8" id="KW-1185">Reference proteome</keyword>
<dbReference type="SUPFAM" id="SSF53098">
    <property type="entry name" value="Ribonuclease H-like"/>
    <property type="match status" value="1"/>
</dbReference>
<organism evidence="7 8">
    <name type="scientific">Bacillus phage Mgbh1</name>
    <dbReference type="NCBI Taxonomy" id="1796993"/>
    <lineage>
        <taxon>Viruses</taxon>
        <taxon>Duplodnaviria</taxon>
        <taxon>Heunggongvirae</taxon>
        <taxon>Uroviricota</taxon>
        <taxon>Caudoviricetes</taxon>
        <taxon>Magadivirus</taxon>
        <taxon>Magadivirus Mgbh1</taxon>
    </lineage>
</organism>
<reference evidence="7 8" key="1">
    <citation type="submission" date="2016-02" db="EMBL/GenBank/DDBJ databases">
        <title>Isolation and characterization of bacteriophages from East Africa Rift Valley soda lakes.</title>
        <authorList>
            <person name="van Zyl L.J."/>
            <person name="Nemavhulani S."/>
            <person name="Cowan D.A."/>
            <person name="Trindade M.I."/>
        </authorList>
    </citation>
    <scope>NUCLEOTIDE SEQUENCE [LARGE SCALE GENOMIC DNA]</scope>
</reference>
<dbReference type="GO" id="GO:0004520">
    <property type="term" value="F:DNA endonuclease activity"/>
    <property type="evidence" value="ECO:0007669"/>
    <property type="project" value="InterPro"/>
</dbReference>
<dbReference type="GO" id="GO:0006281">
    <property type="term" value="P:DNA repair"/>
    <property type="evidence" value="ECO:0007669"/>
    <property type="project" value="UniProtKB-KW"/>
</dbReference>
<keyword evidence="6" id="KW-0234">DNA repair</keyword>
<sequence>MSEIYLGIDLSLTKTGWALVAVKDHVPTVEDFGLLRTKADLTDGERLHQIFDGIQEILDEYPGLNESIAREAPIVKFPKPTMQVLKAHGVFEYSLVDYTVEDVPLSTVKKWARRITKSPGKRNDKDMVAEAIEIYYGKKFDFYTSRGKLIDDISDAIAVITVWLIQNKRIKEVIHV</sequence>
<dbReference type="InterPro" id="IPR012337">
    <property type="entry name" value="RNaseH-like_sf"/>
</dbReference>
<dbReference type="EMBL" id="KU665491">
    <property type="protein sequence ID" value="AMQ66720.1"/>
    <property type="molecule type" value="Genomic_DNA"/>
</dbReference>
<comment type="similarity">
    <text evidence="1">Belongs to the RuvC family.</text>
</comment>
<dbReference type="KEGG" id="vg:40070764"/>
<dbReference type="RefSeq" id="YP_009595206.1">
    <property type="nucleotide sequence ID" value="NC_041879.1"/>
</dbReference>
<evidence type="ECO:0000256" key="4">
    <source>
        <dbReference type="ARBA" id="ARBA00023125"/>
    </source>
</evidence>